<dbReference type="AlphaFoldDB" id="A0A2T4DU43"/>
<dbReference type="InterPro" id="IPR023214">
    <property type="entry name" value="HAD_sf"/>
</dbReference>
<dbReference type="Pfam" id="PF25109">
    <property type="entry name" value="HAD_PNKP"/>
    <property type="match status" value="1"/>
</dbReference>
<dbReference type="Proteomes" id="UP000240608">
    <property type="component" value="Unassembled WGS sequence"/>
</dbReference>
<organism evidence="2 3">
    <name type="scientific">Marivirga lumbricoides</name>
    <dbReference type="NCBI Taxonomy" id="1046115"/>
    <lineage>
        <taxon>Bacteria</taxon>
        <taxon>Pseudomonadati</taxon>
        <taxon>Bacteroidota</taxon>
        <taxon>Cytophagia</taxon>
        <taxon>Cytophagales</taxon>
        <taxon>Marivirgaceae</taxon>
        <taxon>Marivirga</taxon>
    </lineage>
</organism>
<dbReference type="EMBL" id="PYVU01000017">
    <property type="protein sequence ID" value="PTB97323.1"/>
    <property type="molecule type" value="Genomic_DNA"/>
</dbReference>
<name>A0A2T4DU43_9BACT</name>
<dbReference type="InterPro" id="IPR056782">
    <property type="entry name" value="HAD_PNKP"/>
</dbReference>
<dbReference type="Gene3D" id="3.40.50.1000">
    <property type="entry name" value="HAD superfamily/HAD-like"/>
    <property type="match status" value="1"/>
</dbReference>
<dbReference type="Gene3D" id="3.40.50.300">
    <property type="entry name" value="P-loop containing nucleotide triphosphate hydrolases"/>
    <property type="match status" value="1"/>
</dbReference>
<accession>A0A2T4DU43</accession>
<dbReference type="InterPro" id="IPR027417">
    <property type="entry name" value="P-loop_NTPase"/>
</dbReference>
<evidence type="ECO:0000259" key="1">
    <source>
        <dbReference type="Pfam" id="PF25109"/>
    </source>
</evidence>
<dbReference type="PANTHER" id="PTHR12083:SF9">
    <property type="entry name" value="BIFUNCTIONAL POLYNUCLEOTIDE PHOSPHATASE_KINASE"/>
    <property type="match status" value="1"/>
</dbReference>
<protein>
    <submittedName>
        <fullName evidence="2">Polynucleotide kinase</fullName>
    </submittedName>
</protein>
<keyword evidence="2" id="KW-0418">Kinase</keyword>
<sequence length="296" mass="34413">MQTITILRGLPASGKSTYAKNLVKANPGIYKRINRDDLREMFDGYQLSRENEKFVKKIRDVLIREALKANQNVIVDDTNLSERNMNRIQQLADIHKKETGNKVEVEVINFEIELDEAIKRDASRERPVGRVVIEKLHRQFYAGTRMDERGPNYCIQDKTLPAAIICDLDGTLAIMNGRNPFDASSCENDLLNEPIAEIVRNYYQNGTAIIMLSGRTDNYMEETKRWLEKNEIPYHKLLMRKKGDSRKDAIIKKEIVNAEIKNKYFVRFVLDDRNQVVDMWRNEIGYACLQVNYGDF</sequence>
<dbReference type="GO" id="GO:0003690">
    <property type="term" value="F:double-stranded DNA binding"/>
    <property type="evidence" value="ECO:0007669"/>
    <property type="project" value="TreeGrafter"/>
</dbReference>
<dbReference type="SUPFAM" id="SSF56784">
    <property type="entry name" value="HAD-like"/>
    <property type="match status" value="1"/>
</dbReference>
<dbReference type="PANTHER" id="PTHR12083">
    <property type="entry name" value="BIFUNCTIONAL POLYNUCLEOTIDE PHOSPHATASE/KINASE"/>
    <property type="match status" value="1"/>
</dbReference>
<dbReference type="GO" id="GO:0046404">
    <property type="term" value="F:ATP-dependent polydeoxyribonucleotide 5'-hydroxyl-kinase activity"/>
    <property type="evidence" value="ECO:0007669"/>
    <property type="project" value="TreeGrafter"/>
</dbReference>
<reference evidence="2 3" key="1">
    <citation type="submission" date="2018-03" db="EMBL/GenBank/DDBJ databases">
        <title>Cross-interface Injection: A General Nanoliter Liquid Handling Method Applied to Single Cells Genome Amplification Automated Nanoliter Liquid Handling Applied to Single Cell Multiple Displacement Amplification.</title>
        <authorList>
            <person name="Yun J."/>
            <person name="Xu P."/>
            <person name="Xu J."/>
            <person name="Dai X."/>
            <person name="Wang Y."/>
            <person name="Zheng X."/>
            <person name="Cao C."/>
            <person name="Yi Q."/>
            <person name="Zhu Y."/>
            <person name="Wang L."/>
            <person name="Dong Z."/>
            <person name="Huang Y."/>
            <person name="Huang L."/>
            <person name="Du W."/>
        </authorList>
    </citation>
    <scope>NUCLEOTIDE SEQUENCE [LARGE SCALE GENOMIC DNA]</scope>
    <source>
        <strain evidence="2 3">Z-D1-2</strain>
    </source>
</reference>
<comment type="caution">
    <text evidence="2">The sequence shown here is derived from an EMBL/GenBank/DDBJ whole genome shotgun (WGS) entry which is preliminary data.</text>
</comment>
<feature type="domain" description="Polynucleotide kinase PNKP phosphatase" evidence="1">
    <location>
        <begin position="161"/>
        <end position="296"/>
    </location>
</feature>
<dbReference type="InterPro" id="IPR036412">
    <property type="entry name" value="HAD-like_sf"/>
</dbReference>
<gene>
    <name evidence="2" type="ORF">C9994_03300</name>
</gene>
<evidence type="ECO:0000313" key="3">
    <source>
        <dbReference type="Proteomes" id="UP000240608"/>
    </source>
</evidence>
<dbReference type="GO" id="GO:0046403">
    <property type="term" value="F:polynucleotide 3'-phosphatase activity"/>
    <property type="evidence" value="ECO:0007669"/>
    <property type="project" value="TreeGrafter"/>
</dbReference>
<proteinExistence type="predicted"/>
<evidence type="ECO:0000313" key="2">
    <source>
        <dbReference type="EMBL" id="PTB97323.1"/>
    </source>
</evidence>
<dbReference type="GO" id="GO:0006281">
    <property type="term" value="P:DNA repair"/>
    <property type="evidence" value="ECO:0007669"/>
    <property type="project" value="TreeGrafter"/>
</dbReference>
<dbReference type="SUPFAM" id="SSF52540">
    <property type="entry name" value="P-loop containing nucleoside triphosphate hydrolases"/>
    <property type="match status" value="1"/>
</dbReference>
<keyword evidence="2" id="KW-0808">Transferase</keyword>
<dbReference type="Pfam" id="PF13671">
    <property type="entry name" value="AAA_33"/>
    <property type="match status" value="1"/>
</dbReference>